<protein>
    <submittedName>
        <fullName evidence="6">Calponin-homology (CH) domain-containing protein</fullName>
    </submittedName>
</protein>
<dbReference type="WBParaSite" id="TCLT_0000102901-mRNA-1">
    <property type="protein sequence ID" value="TCLT_0000102901-mRNA-1"/>
    <property type="gene ID" value="TCLT_0000102901"/>
</dbReference>
<reference evidence="4 5" key="2">
    <citation type="submission" date="2018-11" db="EMBL/GenBank/DDBJ databases">
        <authorList>
            <consortium name="Pathogen Informatics"/>
        </authorList>
    </citation>
    <scope>NUCLEOTIDE SEQUENCE [LARGE SCALE GENOMIC DNA]</scope>
</reference>
<evidence type="ECO:0000313" key="6">
    <source>
        <dbReference type="WBParaSite" id="TCLT_0000102901-mRNA-1"/>
    </source>
</evidence>
<dbReference type="GO" id="GO:0005930">
    <property type="term" value="C:axoneme"/>
    <property type="evidence" value="ECO:0007669"/>
    <property type="project" value="TreeGrafter"/>
</dbReference>
<keyword evidence="5" id="KW-1185">Reference proteome</keyword>
<dbReference type="AlphaFoldDB" id="A0A0N5CLN4"/>
<dbReference type="PANTHER" id="PTHR12509:SF9">
    <property type="entry name" value="SPERM FLAGELLAR PROTEIN 1 ISOFORM X1"/>
    <property type="match status" value="1"/>
</dbReference>
<feature type="coiled-coil region" evidence="1">
    <location>
        <begin position="201"/>
        <end position="228"/>
    </location>
</feature>
<evidence type="ECO:0000256" key="1">
    <source>
        <dbReference type="SAM" id="Coils"/>
    </source>
</evidence>
<feature type="compositionally biased region" description="Polar residues" evidence="2">
    <location>
        <begin position="259"/>
        <end position="275"/>
    </location>
</feature>
<evidence type="ECO:0000313" key="5">
    <source>
        <dbReference type="Proteomes" id="UP000276776"/>
    </source>
</evidence>
<accession>A0A0N5CLN4</accession>
<dbReference type="GO" id="GO:0008017">
    <property type="term" value="F:microtubule binding"/>
    <property type="evidence" value="ECO:0007669"/>
    <property type="project" value="TreeGrafter"/>
</dbReference>
<dbReference type="SUPFAM" id="SSF47576">
    <property type="entry name" value="Calponin-homology domain, CH-domain"/>
    <property type="match status" value="1"/>
</dbReference>
<evidence type="ECO:0000313" key="4">
    <source>
        <dbReference type="EMBL" id="VDM96247.1"/>
    </source>
</evidence>
<organism evidence="6">
    <name type="scientific">Thelazia callipaeda</name>
    <name type="common">Oriental eyeworm</name>
    <name type="synonym">Parasitic nematode</name>
    <dbReference type="NCBI Taxonomy" id="103827"/>
    <lineage>
        <taxon>Eukaryota</taxon>
        <taxon>Metazoa</taxon>
        <taxon>Ecdysozoa</taxon>
        <taxon>Nematoda</taxon>
        <taxon>Chromadorea</taxon>
        <taxon>Rhabditida</taxon>
        <taxon>Spirurina</taxon>
        <taxon>Spiruromorpha</taxon>
        <taxon>Thelazioidea</taxon>
        <taxon>Thelaziidae</taxon>
        <taxon>Thelazia</taxon>
    </lineage>
</organism>
<evidence type="ECO:0000256" key="2">
    <source>
        <dbReference type="SAM" id="MobiDB-lite"/>
    </source>
</evidence>
<dbReference type="OMA" id="KLDNWNT"/>
<reference evidence="6" key="1">
    <citation type="submission" date="2017-02" db="UniProtKB">
        <authorList>
            <consortium name="WormBaseParasite"/>
        </authorList>
    </citation>
    <scope>IDENTIFICATION</scope>
</reference>
<feature type="domain" description="Calponin-homology (CH)" evidence="3">
    <location>
        <begin position="8"/>
        <end position="113"/>
    </location>
</feature>
<dbReference type="Pfam" id="PF06294">
    <property type="entry name" value="CH_2"/>
    <property type="match status" value="1"/>
</dbReference>
<dbReference type="GO" id="GO:0051493">
    <property type="term" value="P:regulation of cytoskeleton organization"/>
    <property type="evidence" value="ECO:0007669"/>
    <property type="project" value="TreeGrafter"/>
</dbReference>
<dbReference type="PANTHER" id="PTHR12509">
    <property type="entry name" value="SPERMATOGENESIS-ASSOCIATED 4-RELATED"/>
    <property type="match status" value="1"/>
</dbReference>
<sequence>MSLPSLDENSLDDLCKWLSTVPLSKPIKNIAQDFSDGVLVAELIAHFLPRYVNLTNFTSVSSKALKRYNWETLNKMVFVHLNFSMKNNLIQKVASGQPGAIEFVLFRLREKIGQALQEGRFRPGRRRSQSAVGRTGSNLSIEEFNSEAEVMTRPPVHDEVHGNHIIAPMDLYHFRCDDNISILMQKYYQCQRNLLSRDEQIQKLYARIRHLERLSQLKEERIRELTKELDQITLFQYKEKHANLILPFSVDQKEIVTPPGSSDDQSFITSNSLSPRESDTK</sequence>
<dbReference type="InterPro" id="IPR036872">
    <property type="entry name" value="CH_dom_sf"/>
</dbReference>
<dbReference type="InterPro" id="IPR001715">
    <property type="entry name" value="CH_dom"/>
</dbReference>
<dbReference type="EMBL" id="UYYF01000107">
    <property type="protein sequence ID" value="VDM96247.1"/>
    <property type="molecule type" value="Genomic_DNA"/>
</dbReference>
<feature type="region of interest" description="Disordered" evidence="2">
    <location>
        <begin position="256"/>
        <end position="281"/>
    </location>
</feature>
<gene>
    <name evidence="4" type="ORF">TCLT_LOCUS1030</name>
</gene>
<dbReference type="Gene3D" id="1.10.418.10">
    <property type="entry name" value="Calponin-like domain"/>
    <property type="match status" value="1"/>
</dbReference>
<keyword evidence="1" id="KW-0175">Coiled coil</keyword>
<name>A0A0N5CLN4_THECL</name>
<proteinExistence type="predicted"/>
<dbReference type="InterPro" id="IPR052111">
    <property type="entry name" value="Spermatogenesis_Ciliary_MAP"/>
</dbReference>
<dbReference type="InterPro" id="IPR010441">
    <property type="entry name" value="CH_2"/>
</dbReference>
<dbReference type="FunFam" id="1.10.418.10:FF:000059">
    <property type="entry name" value="RIKEN cDNA 6430531B16 gene"/>
    <property type="match status" value="1"/>
</dbReference>
<dbReference type="PROSITE" id="PS50021">
    <property type="entry name" value="CH"/>
    <property type="match status" value="1"/>
</dbReference>
<dbReference type="STRING" id="103827.A0A0N5CLN4"/>
<dbReference type="Proteomes" id="UP000276776">
    <property type="component" value="Unassembled WGS sequence"/>
</dbReference>
<evidence type="ECO:0000259" key="3">
    <source>
        <dbReference type="PROSITE" id="PS50021"/>
    </source>
</evidence>
<dbReference type="OrthoDB" id="193300at2759"/>